<reference evidence="4" key="1">
    <citation type="submission" date="2020-01" db="EMBL/GenBank/DDBJ databases">
        <authorList>
            <person name="Meier V. D."/>
            <person name="Meier V D."/>
        </authorList>
    </citation>
    <scope>NUCLEOTIDE SEQUENCE</scope>
    <source>
        <strain evidence="4">HLG_WM_MAG_09</strain>
    </source>
</reference>
<dbReference type="InterPro" id="IPR050238">
    <property type="entry name" value="DNA_Rep/Repair_Clamp_Loader"/>
</dbReference>
<dbReference type="AlphaFoldDB" id="A0A6S6U595"/>
<dbReference type="NCBIfam" id="TIGR00678">
    <property type="entry name" value="holB"/>
    <property type="match status" value="1"/>
</dbReference>
<dbReference type="GO" id="GO:0006261">
    <property type="term" value="P:DNA-templated DNA replication"/>
    <property type="evidence" value="ECO:0007669"/>
    <property type="project" value="TreeGrafter"/>
</dbReference>
<dbReference type="InterPro" id="IPR004622">
    <property type="entry name" value="DNA_pol_HolB"/>
</dbReference>
<evidence type="ECO:0000313" key="4">
    <source>
        <dbReference type="EMBL" id="CAA6822696.1"/>
    </source>
</evidence>
<keyword evidence="4" id="KW-0548">Nucleotidyltransferase</keyword>
<dbReference type="SUPFAM" id="SSF52540">
    <property type="entry name" value="P-loop containing nucleoside triphosphate hydrolases"/>
    <property type="match status" value="1"/>
</dbReference>
<evidence type="ECO:0000256" key="3">
    <source>
        <dbReference type="ARBA" id="ARBA00049244"/>
    </source>
</evidence>
<dbReference type="InterPro" id="IPR027417">
    <property type="entry name" value="P-loop_NTPase"/>
</dbReference>
<dbReference type="PANTHER" id="PTHR11669">
    <property type="entry name" value="REPLICATION FACTOR C / DNA POLYMERASE III GAMMA-TAU SUBUNIT"/>
    <property type="match status" value="1"/>
</dbReference>
<dbReference type="GO" id="GO:0009360">
    <property type="term" value="C:DNA polymerase III complex"/>
    <property type="evidence" value="ECO:0007669"/>
    <property type="project" value="TreeGrafter"/>
</dbReference>
<dbReference type="Pfam" id="PF13177">
    <property type="entry name" value="DNA_pol3_delta2"/>
    <property type="match status" value="1"/>
</dbReference>
<protein>
    <recommendedName>
        <fullName evidence="1">DNA-directed DNA polymerase</fullName>
        <ecNumber evidence="1">2.7.7.7</ecNumber>
    </recommendedName>
</protein>
<dbReference type="GO" id="GO:0003887">
    <property type="term" value="F:DNA-directed DNA polymerase activity"/>
    <property type="evidence" value="ECO:0007669"/>
    <property type="project" value="UniProtKB-KW"/>
</dbReference>
<dbReference type="EC" id="2.7.7.7" evidence="1"/>
<comment type="catalytic activity">
    <reaction evidence="3">
        <text>DNA(n) + a 2'-deoxyribonucleoside 5'-triphosphate = DNA(n+1) + diphosphate</text>
        <dbReference type="Rhea" id="RHEA:22508"/>
        <dbReference type="Rhea" id="RHEA-COMP:17339"/>
        <dbReference type="Rhea" id="RHEA-COMP:17340"/>
        <dbReference type="ChEBI" id="CHEBI:33019"/>
        <dbReference type="ChEBI" id="CHEBI:61560"/>
        <dbReference type="ChEBI" id="CHEBI:173112"/>
        <dbReference type="EC" id="2.7.7.7"/>
    </reaction>
</comment>
<dbReference type="Gene3D" id="3.40.50.300">
    <property type="entry name" value="P-loop containing nucleotide triphosphate hydrolases"/>
    <property type="match status" value="1"/>
</dbReference>
<evidence type="ECO:0000256" key="1">
    <source>
        <dbReference type="ARBA" id="ARBA00012417"/>
    </source>
</evidence>
<proteinExistence type="predicted"/>
<dbReference type="PANTHER" id="PTHR11669:SF8">
    <property type="entry name" value="DNA POLYMERASE III SUBUNIT DELTA"/>
    <property type="match status" value="1"/>
</dbReference>
<evidence type="ECO:0000256" key="2">
    <source>
        <dbReference type="ARBA" id="ARBA00022932"/>
    </source>
</evidence>
<name>A0A6S6U595_9GAMM</name>
<sequence>MIYPWHREVWLRLQGARAANRLPHALLFSGDEGCGHEALMQSLVKSLLCLTPDAGNDGQACGTCRSCQVFDSAAHPDYNYVAAPVDKKVISVDQIRGLNHFLELSCSYSSSRVVLIHEAGNMNVNAANSLLKSLEEPSANTHIILFSSRASLLLPTIRSRCQQIRLHRPLTQQALAWLGEQPLTQGAELLLGIAGGRPMLARDLDSGELIETRKVWQQQLLSVILKQKSISEIGALWAGQSREQLLDWQLTTIYHAMKGALAGAVVAEQQGALPLYETIAGRNLWTLYDQLLEMKGVAAHPLNNQLFAENMLSLWLKR</sequence>
<accession>A0A6S6U595</accession>
<keyword evidence="2" id="KW-0239">DNA-directed DNA polymerase</keyword>
<gene>
    <name evidence="4" type="ORF">HELGO_WM41212</name>
</gene>
<dbReference type="GO" id="GO:0008408">
    <property type="term" value="F:3'-5' exonuclease activity"/>
    <property type="evidence" value="ECO:0007669"/>
    <property type="project" value="InterPro"/>
</dbReference>
<dbReference type="EMBL" id="CACVAT010000369">
    <property type="protein sequence ID" value="CAA6822696.1"/>
    <property type="molecule type" value="Genomic_DNA"/>
</dbReference>
<organism evidence="4">
    <name type="scientific">uncultured Thiotrichaceae bacterium</name>
    <dbReference type="NCBI Taxonomy" id="298394"/>
    <lineage>
        <taxon>Bacteria</taxon>
        <taxon>Pseudomonadati</taxon>
        <taxon>Pseudomonadota</taxon>
        <taxon>Gammaproteobacteria</taxon>
        <taxon>Thiotrichales</taxon>
        <taxon>Thiotrichaceae</taxon>
        <taxon>environmental samples</taxon>
    </lineage>
</organism>
<keyword evidence="4" id="KW-0808">Transferase</keyword>